<reference evidence="1 2" key="1">
    <citation type="submission" date="2019-06" db="EMBL/GenBank/DDBJ databases">
        <title>Sequencing the genomes of 1000 actinobacteria strains.</title>
        <authorList>
            <person name="Klenk H.-P."/>
        </authorList>
    </citation>
    <scope>NUCLEOTIDE SEQUENCE [LARGE SCALE GENOMIC DNA]</scope>
    <source>
        <strain evidence="1 2">DSM 20427</strain>
    </source>
</reference>
<keyword evidence="2" id="KW-1185">Reference proteome</keyword>
<comment type="caution">
    <text evidence="1">The sequence shown here is derived from an EMBL/GenBank/DDBJ whole genome shotgun (WGS) entry which is preliminary data.</text>
</comment>
<dbReference type="EMBL" id="VFPS01000002">
    <property type="protein sequence ID" value="TQM98807.1"/>
    <property type="molecule type" value="Genomic_DNA"/>
</dbReference>
<protein>
    <submittedName>
        <fullName evidence="1">Uncharacterized protein</fullName>
    </submittedName>
</protein>
<dbReference type="Proteomes" id="UP000319804">
    <property type="component" value="Unassembled WGS sequence"/>
</dbReference>
<organism evidence="1 2">
    <name type="scientific">Microbacterium lacticum</name>
    <dbReference type="NCBI Taxonomy" id="33885"/>
    <lineage>
        <taxon>Bacteria</taxon>
        <taxon>Bacillati</taxon>
        <taxon>Actinomycetota</taxon>
        <taxon>Actinomycetes</taxon>
        <taxon>Micrococcales</taxon>
        <taxon>Microbacteriaceae</taxon>
        <taxon>Microbacterium</taxon>
    </lineage>
</organism>
<evidence type="ECO:0000313" key="2">
    <source>
        <dbReference type="Proteomes" id="UP000319804"/>
    </source>
</evidence>
<sequence>MPVKVRFAYSGDEDISALIMDNLKAGVDAEEVSEILREELAITDELDFFNDGLETFTIEEIDGEADSRIL</sequence>
<evidence type="ECO:0000313" key="1">
    <source>
        <dbReference type="EMBL" id="TQM98807.1"/>
    </source>
</evidence>
<proteinExistence type="predicted"/>
<dbReference type="RefSeq" id="WP_141920143.1">
    <property type="nucleotide sequence ID" value="NZ_VFPS01000002.1"/>
</dbReference>
<name>A0A543KUV3_9MICO</name>
<gene>
    <name evidence="1" type="ORF">FHX68_1519</name>
</gene>
<accession>A0A543KUV3</accession>
<dbReference type="AlphaFoldDB" id="A0A543KUV3"/>